<dbReference type="SMART" id="SM00448">
    <property type="entry name" value="REC"/>
    <property type="match status" value="1"/>
</dbReference>
<name>A0ABW5VJH6_9FLAO</name>
<keyword evidence="5" id="KW-1185">Reference proteome</keyword>
<dbReference type="SMART" id="SM00850">
    <property type="entry name" value="LytTR"/>
    <property type="match status" value="1"/>
</dbReference>
<protein>
    <submittedName>
        <fullName evidence="4">Response regulator</fullName>
    </submittedName>
</protein>
<evidence type="ECO:0000259" key="2">
    <source>
        <dbReference type="PROSITE" id="PS50110"/>
    </source>
</evidence>
<dbReference type="InterPro" id="IPR007492">
    <property type="entry name" value="LytTR_DNA-bd_dom"/>
</dbReference>
<dbReference type="InterPro" id="IPR011006">
    <property type="entry name" value="CheY-like_superfamily"/>
</dbReference>
<evidence type="ECO:0000313" key="5">
    <source>
        <dbReference type="Proteomes" id="UP001597532"/>
    </source>
</evidence>
<dbReference type="PROSITE" id="PS50110">
    <property type="entry name" value="RESPONSE_REGULATORY"/>
    <property type="match status" value="1"/>
</dbReference>
<gene>
    <name evidence="4" type="ORF">ACFS1K_18995</name>
</gene>
<dbReference type="Proteomes" id="UP001597532">
    <property type="component" value="Unassembled WGS sequence"/>
</dbReference>
<dbReference type="PANTHER" id="PTHR37299:SF1">
    <property type="entry name" value="STAGE 0 SPORULATION PROTEIN A HOMOLOG"/>
    <property type="match status" value="1"/>
</dbReference>
<dbReference type="InterPro" id="IPR046947">
    <property type="entry name" value="LytR-like"/>
</dbReference>
<organism evidence="4 5">
    <name type="scientific">Arenibacter antarcticus</name>
    <dbReference type="NCBI Taxonomy" id="2040469"/>
    <lineage>
        <taxon>Bacteria</taxon>
        <taxon>Pseudomonadati</taxon>
        <taxon>Bacteroidota</taxon>
        <taxon>Flavobacteriia</taxon>
        <taxon>Flavobacteriales</taxon>
        <taxon>Flavobacteriaceae</taxon>
        <taxon>Arenibacter</taxon>
    </lineage>
</organism>
<dbReference type="RefSeq" id="WP_251808729.1">
    <property type="nucleotide sequence ID" value="NZ_CP166679.1"/>
</dbReference>
<feature type="modified residue" description="4-aspartylphosphate" evidence="1">
    <location>
        <position position="56"/>
    </location>
</feature>
<dbReference type="PROSITE" id="PS50930">
    <property type="entry name" value="HTH_LYTTR"/>
    <property type="match status" value="1"/>
</dbReference>
<keyword evidence="1" id="KW-0597">Phosphoprotein</keyword>
<dbReference type="Gene3D" id="3.40.50.2300">
    <property type="match status" value="1"/>
</dbReference>
<dbReference type="Gene3D" id="2.40.50.1020">
    <property type="entry name" value="LytTr DNA-binding domain"/>
    <property type="match status" value="1"/>
</dbReference>
<accession>A0ABW5VJH6</accession>
<evidence type="ECO:0000259" key="3">
    <source>
        <dbReference type="PROSITE" id="PS50930"/>
    </source>
</evidence>
<dbReference type="Pfam" id="PF04397">
    <property type="entry name" value="LytTR"/>
    <property type="match status" value="1"/>
</dbReference>
<dbReference type="Pfam" id="PF00072">
    <property type="entry name" value="Response_reg"/>
    <property type="match status" value="1"/>
</dbReference>
<dbReference type="InterPro" id="IPR001789">
    <property type="entry name" value="Sig_transdc_resp-reg_receiver"/>
</dbReference>
<feature type="domain" description="HTH LytTR-type" evidence="3">
    <location>
        <begin position="146"/>
        <end position="213"/>
    </location>
</feature>
<dbReference type="SUPFAM" id="SSF52172">
    <property type="entry name" value="CheY-like"/>
    <property type="match status" value="1"/>
</dbReference>
<proteinExistence type="predicted"/>
<comment type="caution">
    <text evidence="4">The sequence shown here is derived from an EMBL/GenBank/DDBJ whole genome shotgun (WGS) entry which is preliminary data.</text>
</comment>
<sequence>MDQKTRILIVEDDMIIAANISLQLSNLGYEVTGLVTRGEEAILHAKANKPDIILLDINLKGDLDGITAASKIQETHNIPIIYLTANSDEPTFARAKATHPYAFISKPFSNLDLQRTIALVAQQIMNTNNDTIGDEQQHIQVMDDRIFVRHNGKMMKLLLDDISYIEADRNYSNLITSNGSYLISTTLKVLENELKNHKFIRVHRSYMVNISKLDVVGEHHLEIKRKVIPLSKTFKEHLLKHLHTI</sequence>
<dbReference type="CDD" id="cd17534">
    <property type="entry name" value="REC_DC-like"/>
    <property type="match status" value="1"/>
</dbReference>
<dbReference type="EMBL" id="JBHUOK010000034">
    <property type="protein sequence ID" value="MFD2791863.1"/>
    <property type="molecule type" value="Genomic_DNA"/>
</dbReference>
<dbReference type="PANTHER" id="PTHR37299">
    <property type="entry name" value="TRANSCRIPTIONAL REGULATOR-RELATED"/>
    <property type="match status" value="1"/>
</dbReference>
<feature type="domain" description="Response regulatory" evidence="2">
    <location>
        <begin position="6"/>
        <end position="121"/>
    </location>
</feature>
<evidence type="ECO:0000313" key="4">
    <source>
        <dbReference type="EMBL" id="MFD2791863.1"/>
    </source>
</evidence>
<reference evidence="5" key="1">
    <citation type="journal article" date="2019" name="Int. J. Syst. Evol. Microbiol.">
        <title>The Global Catalogue of Microorganisms (GCM) 10K type strain sequencing project: providing services to taxonomists for standard genome sequencing and annotation.</title>
        <authorList>
            <consortium name="The Broad Institute Genomics Platform"/>
            <consortium name="The Broad Institute Genome Sequencing Center for Infectious Disease"/>
            <person name="Wu L."/>
            <person name="Ma J."/>
        </authorList>
    </citation>
    <scope>NUCLEOTIDE SEQUENCE [LARGE SCALE GENOMIC DNA]</scope>
    <source>
        <strain evidence="5">KCTC 52924</strain>
    </source>
</reference>
<evidence type="ECO:0000256" key="1">
    <source>
        <dbReference type="PROSITE-ProRule" id="PRU00169"/>
    </source>
</evidence>